<feature type="domain" description="RAP" evidence="1">
    <location>
        <begin position="331"/>
        <end position="390"/>
    </location>
</feature>
<dbReference type="EMBL" id="CDMY01000069">
    <property type="protein sequence ID" value="CEL92357.1"/>
    <property type="molecule type" value="Genomic_DNA"/>
</dbReference>
<gene>
    <name evidence="2" type="ORF">Vbra_6815</name>
</gene>
<dbReference type="Pfam" id="PF26188">
    <property type="entry name" value="RESC6"/>
    <property type="match status" value="1"/>
</dbReference>
<dbReference type="OrthoDB" id="1608002at2759"/>
<organism evidence="2 3">
    <name type="scientific">Vitrella brassicaformis (strain CCMP3155)</name>
    <dbReference type="NCBI Taxonomy" id="1169540"/>
    <lineage>
        <taxon>Eukaryota</taxon>
        <taxon>Sar</taxon>
        <taxon>Alveolata</taxon>
        <taxon>Colpodellida</taxon>
        <taxon>Vitrellaceae</taxon>
        <taxon>Vitrella</taxon>
    </lineage>
</organism>
<dbReference type="SMART" id="SM00952">
    <property type="entry name" value="RAP"/>
    <property type="match status" value="1"/>
</dbReference>
<name>A0A0G4EAP5_VITBC</name>
<sequence>MVYIRPREATVLSAIRRESHFKRHAKHMHKRFRSWTQKRVRAYRMNLPVVLTADSAAMDGQYIAACCQKAASNRKHDVRLWYGYSRRVREIAPSLNPEQLGYILYGFGKARFLHEGLYRDLVPHISKLLPDFWSHPLMIIAWAFQRVQIKEPELMEKIMDTALSKMDSMRPADIIRISNIYAKMGLKNPSLAQKLSSELIPKWERTFATDFREVISDVSLCQLYDNDAKKYIMERFRRAHPAARPQHYLQAYRCAVALRVLFPDIWEALPAATRAFYVRLSLRRIYQRPRFPSAFHWEVSNDLVKLGVAHRNTFRWGCYWIDIGEVDDRNNCWFVDGPSSFYTSSTEYLEVKKLHHRILSDLGWNVRRVRWYDWLSLGPDEQAKRAFLQRLRSEDAKREIEDTARGLSSSDLKRLLAQVAKRARRERPAPIQFAL</sequence>
<dbReference type="Pfam" id="PF08373">
    <property type="entry name" value="RAP"/>
    <property type="match status" value="1"/>
</dbReference>
<evidence type="ECO:0000313" key="2">
    <source>
        <dbReference type="EMBL" id="CEL92357.1"/>
    </source>
</evidence>
<dbReference type="InParanoid" id="A0A0G4EAP5"/>
<evidence type="ECO:0000313" key="3">
    <source>
        <dbReference type="Proteomes" id="UP000041254"/>
    </source>
</evidence>
<reference evidence="2 3" key="1">
    <citation type="submission" date="2014-11" db="EMBL/GenBank/DDBJ databases">
        <authorList>
            <person name="Zhu J."/>
            <person name="Qi W."/>
            <person name="Song R."/>
        </authorList>
    </citation>
    <scope>NUCLEOTIDE SEQUENCE [LARGE SCALE GENOMIC DNA]</scope>
</reference>
<evidence type="ECO:0000259" key="1">
    <source>
        <dbReference type="PROSITE" id="PS51286"/>
    </source>
</evidence>
<dbReference type="InterPro" id="IPR058917">
    <property type="entry name" value="RESC6_dom"/>
</dbReference>
<accession>A0A0G4EAP5</accession>
<dbReference type="AlphaFoldDB" id="A0A0G4EAP5"/>
<dbReference type="FunCoup" id="A0A0G4EAP5">
    <property type="interactions" value="5"/>
</dbReference>
<keyword evidence="3" id="KW-1185">Reference proteome</keyword>
<dbReference type="Proteomes" id="UP000041254">
    <property type="component" value="Unassembled WGS sequence"/>
</dbReference>
<proteinExistence type="predicted"/>
<dbReference type="InterPro" id="IPR013584">
    <property type="entry name" value="RAP"/>
</dbReference>
<dbReference type="VEuPathDB" id="CryptoDB:Vbra_6815"/>
<dbReference type="PROSITE" id="PS51286">
    <property type="entry name" value="RAP"/>
    <property type="match status" value="1"/>
</dbReference>
<protein>
    <recommendedName>
        <fullName evidence="1">RAP domain-containing protein</fullName>
    </recommendedName>
</protein>
<dbReference type="PhylomeDB" id="A0A0G4EAP5"/>
<dbReference type="OMA" id="HYKSAYK"/>